<protein>
    <submittedName>
        <fullName evidence="1">Uncharacterized protein</fullName>
    </submittedName>
</protein>
<dbReference type="AlphaFoldDB" id="A0A5P8VTV5"/>
<reference evidence="1 2" key="1">
    <citation type="submission" date="2019-10" db="EMBL/GenBank/DDBJ databases">
        <title>Genomic and transcriptomic insights into the perfect genentic adaptation of a filamentous nitrogen-fixing cyanobacterium to rice fields.</title>
        <authorList>
            <person name="Chen Z."/>
        </authorList>
    </citation>
    <scope>NUCLEOTIDE SEQUENCE [LARGE SCALE GENOMIC DNA]</scope>
    <source>
        <strain evidence="1">CCNUC1</strain>
    </source>
</reference>
<organism evidence="1 2">
    <name type="scientific">Nostoc sphaeroides CCNUC1</name>
    <dbReference type="NCBI Taxonomy" id="2653204"/>
    <lineage>
        <taxon>Bacteria</taxon>
        <taxon>Bacillati</taxon>
        <taxon>Cyanobacteriota</taxon>
        <taxon>Cyanophyceae</taxon>
        <taxon>Nostocales</taxon>
        <taxon>Nostocaceae</taxon>
        <taxon>Nostoc</taxon>
    </lineage>
</organism>
<evidence type="ECO:0000313" key="2">
    <source>
        <dbReference type="Proteomes" id="UP000326678"/>
    </source>
</evidence>
<dbReference type="EMBL" id="CP045226">
    <property type="protein sequence ID" value="QFS43822.1"/>
    <property type="molecule type" value="Genomic_DNA"/>
</dbReference>
<name>A0A5P8VTV5_9NOSO</name>
<sequence>MNLGFCWVEERNPAPTISDFVGFHFVQPNLQIFYFFGVIKER</sequence>
<keyword evidence="2" id="KW-1185">Reference proteome</keyword>
<dbReference type="KEGG" id="nsh:GXM_01295"/>
<gene>
    <name evidence="1" type="ORF">GXM_01295</name>
</gene>
<evidence type="ECO:0000313" key="1">
    <source>
        <dbReference type="EMBL" id="QFS43822.1"/>
    </source>
</evidence>
<proteinExistence type="predicted"/>
<dbReference type="Proteomes" id="UP000326678">
    <property type="component" value="Chromosome Gxm1"/>
</dbReference>
<accession>A0A5P8VTV5</accession>